<dbReference type="FunFam" id="2.10.50.30:FF:000002">
    <property type="entry name" value="Vomeronasal 2 receptor, h1"/>
    <property type="match status" value="1"/>
</dbReference>
<evidence type="ECO:0000256" key="6">
    <source>
        <dbReference type="ARBA" id="ARBA00022989"/>
    </source>
</evidence>
<dbReference type="OrthoDB" id="5984008at2759"/>
<dbReference type="InterPro" id="IPR017979">
    <property type="entry name" value="GPCR_3_CS"/>
</dbReference>
<proteinExistence type="inferred from homology"/>
<sequence length="837" mass="94371">MHTETVVPAIYGTVTTIFHDLVDPAVYDAASTKIRHLWPQQNIQFRLEFYQQFQALRYAVEEINRSSDLLPNVTLGFYVYDSCSVLKSELQGTFWMLTGLTQEMPNYSCNESPLSAIIGHSKSTFSILMAHILGLYKFPQISYYSTSSLLSDRTQFPTFFRTVPSDVFQSKGLGQLVLHFKWTWVGLIASDDDYGYEALQVIKEEIIESGACIAYTIYIATNQKNQNMPSIVKLISKSTANVIIVFAVDVFLIPLLDEMLEQNVTGKTFIASDAWSISNILTEMKYSTMLSGAIGFAFHSSEIQGFQEYLNSLNPLEPPGIDWSKMLWEEIFNCKFSDYTNLSNILNNQENICTGKENLEHVQNSYNDVSNLRASYNIYTAVYLIAKALDDLSHCQGLTGPFSGGKCSDIKNIQSQEVLYYIKKVRVKMNNQREVYFDKDGNPPAVYDIVNWQPGSDGTMKQVKLGSYDTLNPTENVFSLNTSLILWGTINQETPLSVCSQSCPVGFKKILKREEPVCCFHCVPCSQGEISNKTDSTDCWKCPWEMWPGSEQDRCVSKPVEFLSYVEPLGITLAVTTVFSSLVPITIFYLFICYKSTPLVRANNYSVSCILLVSLSFCFLSALGFIGYPEPQKCLLRQAAFGLIFTLCVSCILAKTIIVVFAFMATKPGSSLKKWTTPRVPYMIIVNCTFAQFLLCVIWLSLSPPFPQYNIEAKPGIIVVECNENSQFAFWCMLGYLGFLSTVSFTVAFLARRLPDNFNEAKFITFSMLAFLSVWVYFIPASLSAQGKYTVSMEIFAVLTSSWAIVVCMFLPKCFIILFRPNMNSRENIMGKSTGRK</sequence>
<keyword evidence="4 12" id="KW-0812">Transmembrane</keyword>
<dbReference type="PANTHER" id="PTHR24061">
    <property type="entry name" value="CALCIUM-SENSING RECEPTOR-RELATED"/>
    <property type="match status" value="1"/>
</dbReference>
<gene>
    <name evidence="15" type="primary">LOC108710405</name>
</gene>
<feature type="transmembrane region" description="Helical" evidence="12">
    <location>
        <begin position="684"/>
        <end position="702"/>
    </location>
</feature>
<dbReference type="GO" id="GO:0004930">
    <property type="term" value="F:G protein-coupled receptor activity"/>
    <property type="evidence" value="ECO:0000318"/>
    <property type="project" value="GO_Central"/>
</dbReference>
<dbReference type="Gene3D" id="3.40.50.2300">
    <property type="match status" value="2"/>
</dbReference>
<dbReference type="Pfam" id="PF01094">
    <property type="entry name" value="ANF_receptor"/>
    <property type="match status" value="1"/>
</dbReference>
<keyword evidence="7" id="KW-0297">G-protein coupled receptor</keyword>
<keyword evidence="9 15" id="KW-0675">Receptor</keyword>
<keyword evidence="6 12" id="KW-1133">Transmembrane helix</keyword>
<dbReference type="AlphaFoldDB" id="A0A8J1MKM6"/>
<keyword evidence="5" id="KW-0732">Signal</keyword>
<name>A0A8J1MKM6_XENLA</name>
<dbReference type="Gene3D" id="2.10.50.30">
    <property type="entry name" value="GPCR, family 3, nine cysteines domain"/>
    <property type="match status" value="1"/>
</dbReference>
<keyword evidence="3" id="KW-1003">Cell membrane</keyword>
<evidence type="ECO:0000256" key="4">
    <source>
        <dbReference type="ARBA" id="ARBA00022692"/>
    </source>
</evidence>
<dbReference type="CDD" id="cd15283">
    <property type="entry name" value="7tmC_V2R_pheromone"/>
    <property type="match status" value="1"/>
</dbReference>
<evidence type="ECO:0000256" key="9">
    <source>
        <dbReference type="ARBA" id="ARBA00023170"/>
    </source>
</evidence>
<evidence type="ECO:0000256" key="11">
    <source>
        <dbReference type="ARBA" id="ARBA00023224"/>
    </source>
</evidence>
<comment type="subcellular location">
    <subcellularLocation>
        <location evidence="1">Cell membrane</location>
        <topology evidence="1">Multi-pass membrane protein</topology>
    </subcellularLocation>
</comment>
<comment type="similarity">
    <text evidence="2">Belongs to the G-protein coupled receptor 3 family.</text>
</comment>
<dbReference type="InterPro" id="IPR011500">
    <property type="entry name" value="GPCR_3_9-Cys_dom"/>
</dbReference>
<dbReference type="PROSITE" id="PS00981">
    <property type="entry name" value="G_PROTEIN_RECEP_F3_3"/>
    <property type="match status" value="1"/>
</dbReference>
<feature type="transmembrane region" description="Helical" evidence="12">
    <location>
        <begin position="569"/>
        <end position="592"/>
    </location>
</feature>
<feature type="domain" description="G-protein coupled receptors family 3 profile" evidence="13">
    <location>
        <begin position="569"/>
        <end position="833"/>
    </location>
</feature>
<dbReference type="InterPro" id="IPR001828">
    <property type="entry name" value="ANF_lig-bd_rcpt"/>
</dbReference>
<evidence type="ECO:0000313" key="14">
    <source>
        <dbReference type="Proteomes" id="UP000186698"/>
    </source>
</evidence>
<keyword evidence="8 12" id="KW-0472">Membrane</keyword>
<dbReference type="GeneID" id="108710405"/>
<dbReference type="InterPro" id="IPR004073">
    <property type="entry name" value="GPCR_3_vmron_rcpt_2"/>
</dbReference>
<dbReference type="SUPFAM" id="SSF53822">
    <property type="entry name" value="Periplasmic binding protein-like I"/>
    <property type="match status" value="1"/>
</dbReference>
<dbReference type="PROSITE" id="PS50259">
    <property type="entry name" value="G_PROTEIN_RECEP_F3_4"/>
    <property type="match status" value="1"/>
</dbReference>
<evidence type="ECO:0000313" key="15">
    <source>
        <dbReference type="RefSeq" id="XP_041441590.1"/>
    </source>
</evidence>
<accession>A0A8J1MKM6</accession>
<reference evidence="15" key="1">
    <citation type="submission" date="2025-08" db="UniProtKB">
        <authorList>
            <consortium name="RefSeq"/>
        </authorList>
    </citation>
    <scope>IDENTIFICATION</scope>
    <source>
        <strain evidence="15">J_2021</strain>
        <tissue evidence="15">Erythrocytes</tissue>
    </source>
</reference>
<organism evidence="14 15">
    <name type="scientific">Xenopus laevis</name>
    <name type="common">African clawed frog</name>
    <dbReference type="NCBI Taxonomy" id="8355"/>
    <lineage>
        <taxon>Eukaryota</taxon>
        <taxon>Metazoa</taxon>
        <taxon>Chordata</taxon>
        <taxon>Craniata</taxon>
        <taxon>Vertebrata</taxon>
        <taxon>Euteleostomi</taxon>
        <taxon>Amphibia</taxon>
        <taxon>Batrachia</taxon>
        <taxon>Anura</taxon>
        <taxon>Pipoidea</taxon>
        <taxon>Pipidae</taxon>
        <taxon>Xenopodinae</taxon>
        <taxon>Xenopus</taxon>
        <taxon>Xenopus</taxon>
    </lineage>
</organism>
<dbReference type="Pfam" id="PF00003">
    <property type="entry name" value="7tm_3"/>
    <property type="match status" value="1"/>
</dbReference>
<feature type="transmembrane region" description="Helical" evidence="12">
    <location>
        <begin position="640"/>
        <end position="663"/>
    </location>
</feature>
<dbReference type="PRINTS" id="PR01535">
    <property type="entry name" value="VOMERONASL2R"/>
</dbReference>
<keyword evidence="10" id="KW-0325">Glycoprotein</keyword>
<dbReference type="Pfam" id="PF07562">
    <property type="entry name" value="NCD3G"/>
    <property type="match status" value="1"/>
</dbReference>
<dbReference type="GO" id="GO:0005886">
    <property type="term" value="C:plasma membrane"/>
    <property type="evidence" value="ECO:0000318"/>
    <property type="project" value="GO_Central"/>
</dbReference>
<evidence type="ECO:0000256" key="7">
    <source>
        <dbReference type="ARBA" id="ARBA00023040"/>
    </source>
</evidence>
<evidence type="ECO:0000256" key="2">
    <source>
        <dbReference type="ARBA" id="ARBA00007242"/>
    </source>
</evidence>
<evidence type="ECO:0000256" key="10">
    <source>
        <dbReference type="ARBA" id="ARBA00023180"/>
    </source>
</evidence>
<dbReference type="PANTHER" id="PTHR24061:SF611">
    <property type="entry name" value="EXTRACELLULAR CALCIUM-SENSING RECEPTOR"/>
    <property type="match status" value="1"/>
</dbReference>
<evidence type="ECO:0000256" key="1">
    <source>
        <dbReference type="ARBA" id="ARBA00004651"/>
    </source>
</evidence>
<dbReference type="CTD" id="108710405"/>
<dbReference type="InterPro" id="IPR000337">
    <property type="entry name" value="GPCR_3"/>
</dbReference>
<evidence type="ECO:0000256" key="5">
    <source>
        <dbReference type="ARBA" id="ARBA00022729"/>
    </source>
</evidence>
<dbReference type="InterPro" id="IPR017978">
    <property type="entry name" value="GPCR_3_C"/>
</dbReference>
<dbReference type="FunFam" id="3.40.50.2300:FF:000016">
    <property type="entry name" value="Taste 1 receptor member 2"/>
    <property type="match status" value="1"/>
</dbReference>
<dbReference type="InterPro" id="IPR038550">
    <property type="entry name" value="GPCR_3_9-Cys_sf"/>
</dbReference>
<evidence type="ECO:0000256" key="3">
    <source>
        <dbReference type="ARBA" id="ARBA00022475"/>
    </source>
</evidence>
<feature type="transmembrane region" description="Helical" evidence="12">
    <location>
        <begin position="763"/>
        <end position="783"/>
    </location>
</feature>
<dbReference type="PRINTS" id="PR00248">
    <property type="entry name" value="GPCRMGR"/>
</dbReference>
<keyword evidence="14" id="KW-1185">Reference proteome</keyword>
<evidence type="ECO:0000259" key="13">
    <source>
        <dbReference type="PROSITE" id="PS50259"/>
    </source>
</evidence>
<evidence type="ECO:0000256" key="12">
    <source>
        <dbReference type="SAM" id="Phobius"/>
    </source>
</evidence>
<dbReference type="Proteomes" id="UP000186698">
    <property type="component" value="Chromosome 3L"/>
</dbReference>
<feature type="transmembrane region" description="Helical" evidence="12">
    <location>
        <begin position="604"/>
        <end position="628"/>
    </location>
</feature>
<feature type="transmembrane region" description="Helical" evidence="12">
    <location>
        <begin position="795"/>
        <end position="819"/>
    </location>
</feature>
<dbReference type="RefSeq" id="XP_041441590.1">
    <property type="nucleotide sequence ID" value="XM_041585656.1"/>
</dbReference>
<feature type="transmembrane region" description="Helical" evidence="12">
    <location>
        <begin position="728"/>
        <end position="751"/>
    </location>
</feature>
<protein>
    <submittedName>
        <fullName evidence="15">Extracellular calcium-sensing receptor</fullName>
    </submittedName>
</protein>
<dbReference type="KEGG" id="xla:108710405"/>
<evidence type="ECO:0000256" key="8">
    <source>
        <dbReference type="ARBA" id="ARBA00023136"/>
    </source>
</evidence>
<dbReference type="InterPro" id="IPR028082">
    <property type="entry name" value="Peripla_BP_I"/>
</dbReference>
<keyword evidence="11" id="KW-0807">Transducer</keyword>
<dbReference type="InterPro" id="IPR000068">
    <property type="entry name" value="GPCR_3_Ca_sens_rcpt-rel"/>
</dbReference>